<organism evidence="6 7">
    <name type="scientific">Fraxinus pennsylvanica</name>
    <dbReference type="NCBI Taxonomy" id="56036"/>
    <lineage>
        <taxon>Eukaryota</taxon>
        <taxon>Viridiplantae</taxon>
        <taxon>Streptophyta</taxon>
        <taxon>Embryophyta</taxon>
        <taxon>Tracheophyta</taxon>
        <taxon>Spermatophyta</taxon>
        <taxon>Magnoliopsida</taxon>
        <taxon>eudicotyledons</taxon>
        <taxon>Gunneridae</taxon>
        <taxon>Pentapetalae</taxon>
        <taxon>asterids</taxon>
        <taxon>lamiids</taxon>
        <taxon>Lamiales</taxon>
        <taxon>Oleaceae</taxon>
        <taxon>Oleeae</taxon>
        <taxon>Fraxinus</taxon>
    </lineage>
</organism>
<protein>
    <recommendedName>
        <fullName evidence="5">U3 small nucleolar RNA-associated protein 6 N-terminal domain-containing protein</fullName>
    </recommendedName>
</protein>
<evidence type="ECO:0000256" key="1">
    <source>
        <dbReference type="ARBA" id="ARBA00004604"/>
    </source>
</evidence>
<name>A0AAD2A6S7_9LAMI</name>
<sequence>MVAKIILLLVIAAFVYTNARIIPIIRMQLMSRGHSFTTTFFFMAGILEGKVDFEAEPAWVVEKQGFGAGCGFGGGFQTGAHAQRADDFERRDLFSRHEIAEIVKQLRKFEYRLKRPNPPKKDFLAYIDYEKQLDALRLLALSKNSVNKKSKRIHLRLHWGF</sequence>
<dbReference type="EMBL" id="OU503054">
    <property type="protein sequence ID" value="CAI9782491.1"/>
    <property type="molecule type" value="Genomic_DNA"/>
</dbReference>
<dbReference type="GO" id="GO:0032040">
    <property type="term" value="C:small-subunit processome"/>
    <property type="evidence" value="ECO:0007669"/>
    <property type="project" value="TreeGrafter"/>
</dbReference>
<evidence type="ECO:0000313" key="6">
    <source>
        <dbReference type="EMBL" id="CAI9782491.1"/>
    </source>
</evidence>
<evidence type="ECO:0000259" key="5">
    <source>
        <dbReference type="Pfam" id="PF08640"/>
    </source>
</evidence>
<dbReference type="GO" id="GO:0000462">
    <property type="term" value="P:maturation of SSU-rRNA from tricistronic rRNA transcript (SSU-rRNA, 5.8S rRNA, LSU-rRNA)"/>
    <property type="evidence" value="ECO:0007669"/>
    <property type="project" value="InterPro"/>
</dbReference>
<evidence type="ECO:0000256" key="4">
    <source>
        <dbReference type="ARBA" id="ARBA00023242"/>
    </source>
</evidence>
<dbReference type="InterPro" id="IPR055347">
    <property type="entry name" value="UTP6_N"/>
</dbReference>
<dbReference type="AlphaFoldDB" id="A0AAD2A6S7"/>
<evidence type="ECO:0000256" key="3">
    <source>
        <dbReference type="ARBA" id="ARBA00022737"/>
    </source>
</evidence>
<keyword evidence="2" id="KW-0698">rRNA processing</keyword>
<evidence type="ECO:0000313" key="7">
    <source>
        <dbReference type="Proteomes" id="UP000834106"/>
    </source>
</evidence>
<keyword evidence="3" id="KW-0677">Repeat</keyword>
<dbReference type="InterPro" id="IPR013949">
    <property type="entry name" value="Utp6"/>
</dbReference>
<comment type="subcellular location">
    <subcellularLocation>
        <location evidence="1">Nucleus</location>
        <location evidence="1">Nucleolus</location>
    </subcellularLocation>
</comment>
<dbReference type="GO" id="GO:0030515">
    <property type="term" value="F:snoRNA binding"/>
    <property type="evidence" value="ECO:0007669"/>
    <property type="project" value="InterPro"/>
</dbReference>
<gene>
    <name evidence="6" type="ORF">FPE_LOCUS29921</name>
</gene>
<proteinExistence type="predicted"/>
<reference evidence="6" key="1">
    <citation type="submission" date="2023-05" db="EMBL/GenBank/DDBJ databases">
        <authorList>
            <person name="Huff M."/>
        </authorList>
    </citation>
    <scope>NUCLEOTIDE SEQUENCE</scope>
</reference>
<accession>A0AAD2A6S7</accession>
<evidence type="ECO:0000256" key="2">
    <source>
        <dbReference type="ARBA" id="ARBA00022552"/>
    </source>
</evidence>
<dbReference type="GO" id="GO:0034388">
    <property type="term" value="C:Pwp2p-containing subcomplex of 90S preribosome"/>
    <property type="evidence" value="ECO:0007669"/>
    <property type="project" value="TreeGrafter"/>
</dbReference>
<dbReference type="PANTHER" id="PTHR23271:SF1">
    <property type="entry name" value="U3 SMALL NUCLEOLAR RNA-ASSOCIATED PROTEIN 6 HOMOLOG"/>
    <property type="match status" value="1"/>
</dbReference>
<keyword evidence="7" id="KW-1185">Reference proteome</keyword>
<dbReference type="Pfam" id="PF08640">
    <property type="entry name" value="U3_assoc_6"/>
    <property type="match status" value="1"/>
</dbReference>
<dbReference type="Proteomes" id="UP000834106">
    <property type="component" value="Chromosome 19"/>
</dbReference>
<keyword evidence="4" id="KW-0539">Nucleus</keyword>
<dbReference type="PANTHER" id="PTHR23271">
    <property type="entry name" value="HEPATOCELLULAR CARCINOMA-ASSOCIATED ANTIGEN 66"/>
    <property type="match status" value="1"/>
</dbReference>
<feature type="domain" description="U3 small nucleolar RNA-associated protein 6 N-terminal" evidence="5">
    <location>
        <begin position="86"/>
        <end position="151"/>
    </location>
</feature>